<gene>
    <name evidence="1" type="ORF">QNM18_09660</name>
</gene>
<evidence type="ECO:0000313" key="2">
    <source>
        <dbReference type="Proteomes" id="UP001231915"/>
    </source>
</evidence>
<keyword evidence="1" id="KW-0808">Transferase</keyword>
<dbReference type="RefSeq" id="WP_284137055.1">
    <property type="nucleotide sequence ID" value="NZ_JASJUT010000003.1"/>
</dbReference>
<dbReference type="Proteomes" id="UP001231915">
    <property type="component" value="Unassembled WGS sequence"/>
</dbReference>
<proteinExistence type="predicted"/>
<dbReference type="InterPro" id="IPR027417">
    <property type="entry name" value="P-loop_NTPase"/>
</dbReference>
<dbReference type="SUPFAM" id="SSF52540">
    <property type="entry name" value="P-loop containing nucleoside triphosphate hydrolases"/>
    <property type="match status" value="1"/>
</dbReference>
<accession>A0ABT7EJW0</accession>
<dbReference type="PANTHER" id="PTHR10285">
    <property type="entry name" value="URIDINE KINASE"/>
    <property type="match status" value="1"/>
</dbReference>
<dbReference type="EMBL" id="JASJUT010000003">
    <property type="protein sequence ID" value="MDK2595308.1"/>
    <property type="molecule type" value="Genomic_DNA"/>
</dbReference>
<dbReference type="Gene3D" id="3.40.50.300">
    <property type="entry name" value="P-loop containing nucleotide triphosphate hydrolases"/>
    <property type="match status" value="1"/>
</dbReference>
<evidence type="ECO:0000313" key="1">
    <source>
        <dbReference type="EMBL" id="MDK2595308.1"/>
    </source>
</evidence>
<reference evidence="1 2" key="1">
    <citation type="submission" date="2023-05" db="EMBL/GenBank/DDBJ databases">
        <title>Pseudoalteromonas ardens sp. nov., Pseudoalteromonas obscura sp. nov., and Pseudoalteromonas umbrosa sp. nov., isolated from the coral Montipora capitata.</title>
        <authorList>
            <person name="Thomas E.M."/>
            <person name="Smith E.M."/>
            <person name="Papke E."/>
            <person name="Shlafstein M.D."/>
            <person name="Oline D.K."/>
            <person name="Videau P."/>
            <person name="Saw J.H."/>
            <person name="Strangman W.K."/>
            <person name="Ushijima B."/>
        </authorList>
    </citation>
    <scope>NUCLEOTIDE SEQUENCE [LARGE SCALE GENOMIC DNA]</scope>
    <source>
        <strain evidence="1 2">P94</strain>
    </source>
</reference>
<organism evidence="1 2">
    <name type="scientific">Pseudoalteromonas obscura</name>
    <dbReference type="NCBI Taxonomy" id="3048491"/>
    <lineage>
        <taxon>Bacteria</taxon>
        <taxon>Pseudomonadati</taxon>
        <taxon>Pseudomonadota</taxon>
        <taxon>Gammaproteobacteria</taxon>
        <taxon>Alteromonadales</taxon>
        <taxon>Pseudoalteromonadaceae</taxon>
        <taxon>Pseudoalteromonas</taxon>
    </lineage>
</organism>
<keyword evidence="2" id="KW-1185">Reference proteome</keyword>
<comment type="caution">
    <text evidence="1">The sequence shown here is derived from an EMBL/GenBank/DDBJ whole genome shotgun (WGS) entry which is preliminary data.</text>
</comment>
<keyword evidence="1" id="KW-0418">Kinase</keyword>
<protein>
    <submittedName>
        <fullName evidence="1">Kinase</fullName>
    </submittedName>
</protein>
<sequence>MSALASWQRLFCETHKVPIQYIKQAEKALDWLESAVNGQVEPQCIAISGCQGSGKSTLAAYYVAYLRAHGYLAESVSIDDFYYSKSERQNLAKRLSAPFATRGAPGTHDVQAAISVVTQFKQREPFILPQFDKSTDNPYPVDAWKRVPPKLDVLIIEGWCLGLPMQPTDLVQSTCNVFEQQNDPSGQYRAQVNNFLAADYQVLFEHFDKLVFLNGQKFERVFQWRLEQEKKLIAAKGVGMTNAQVFEFIQSYQRLTEWGFATLPAICDLELKLDEGRGIS</sequence>
<name>A0ABT7EJW0_9GAMM</name>
<dbReference type="GO" id="GO:0016301">
    <property type="term" value="F:kinase activity"/>
    <property type="evidence" value="ECO:0007669"/>
    <property type="project" value="UniProtKB-KW"/>
</dbReference>